<organism evidence="1 2">
    <name type="scientific">Thalictrum thalictroides</name>
    <name type="common">Rue-anemone</name>
    <name type="synonym">Anemone thalictroides</name>
    <dbReference type="NCBI Taxonomy" id="46969"/>
    <lineage>
        <taxon>Eukaryota</taxon>
        <taxon>Viridiplantae</taxon>
        <taxon>Streptophyta</taxon>
        <taxon>Embryophyta</taxon>
        <taxon>Tracheophyta</taxon>
        <taxon>Spermatophyta</taxon>
        <taxon>Magnoliopsida</taxon>
        <taxon>Ranunculales</taxon>
        <taxon>Ranunculaceae</taxon>
        <taxon>Thalictroideae</taxon>
        <taxon>Thalictrum</taxon>
    </lineage>
</organism>
<evidence type="ECO:0000313" key="2">
    <source>
        <dbReference type="Proteomes" id="UP000554482"/>
    </source>
</evidence>
<name>A0A7J6X437_THATH</name>
<dbReference type="GO" id="GO:0006606">
    <property type="term" value="P:protein import into nucleus"/>
    <property type="evidence" value="ECO:0007669"/>
    <property type="project" value="TreeGrafter"/>
</dbReference>
<dbReference type="AlphaFoldDB" id="A0A7J6X437"/>
<dbReference type="Proteomes" id="UP000554482">
    <property type="component" value="Unassembled WGS sequence"/>
</dbReference>
<dbReference type="EMBL" id="JABWDY010005351">
    <property type="protein sequence ID" value="KAF5204491.1"/>
    <property type="molecule type" value="Genomic_DNA"/>
</dbReference>
<dbReference type="InterPro" id="IPR044840">
    <property type="entry name" value="Nup188"/>
</dbReference>
<dbReference type="PANTHER" id="PTHR31431:SF1">
    <property type="entry name" value="NUCLEOPORIN NUP188"/>
    <property type="match status" value="1"/>
</dbReference>
<proteinExistence type="predicted"/>
<dbReference type="GO" id="GO:0017056">
    <property type="term" value="F:structural constituent of nuclear pore"/>
    <property type="evidence" value="ECO:0007669"/>
    <property type="project" value="InterPro"/>
</dbReference>
<dbReference type="OrthoDB" id="552259at2759"/>
<keyword evidence="2" id="KW-1185">Reference proteome</keyword>
<evidence type="ECO:0000313" key="1">
    <source>
        <dbReference type="EMBL" id="KAF5204491.1"/>
    </source>
</evidence>
<reference evidence="1 2" key="1">
    <citation type="submission" date="2020-06" db="EMBL/GenBank/DDBJ databases">
        <title>Transcriptomic and genomic resources for Thalictrum thalictroides and T. hernandezii: Facilitating candidate gene discovery in an emerging model plant lineage.</title>
        <authorList>
            <person name="Arias T."/>
            <person name="Riano-Pachon D.M."/>
            <person name="Di Stilio V.S."/>
        </authorList>
    </citation>
    <scope>NUCLEOTIDE SEQUENCE [LARGE SCALE GENOMIC DNA]</scope>
    <source>
        <strain evidence="2">cv. WT478/WT964</strain>
        <tissue evidence="1">Leaves</tissue>
    </source>
</reference>
<dbReference type="GO" id="GO:0006405">
    <property type="term" value="P:RNA export from nucleus"/>
    <property type="evidence" value="ECO:0007669"/>
    <property type="project" value="TreeGrafter"/>
</dbReference>
<dbReference type="PANTHER" id="PTHR31431">
    <property type="entry name" value="NUCLEOPORIN NUP188 HOMOLOG"/>
    <property type="match status" value="1"/>
</dbReference>
<gene>
    <name evidence="1" type="ORF">FRX31_005911</name>
</gene>
<accession>A0A7J6X437</accession>
<dbReference type="GO" id="GO:0044611">
    <property type="term" value="C:nuclear pore inner ring"/>
    <property type="evidence" value="ECO:0007669"/>
    <property type="project" value="TreeGrafter"/>
</dbReference>
<sequence>MATTAAAIDQAANPKSVDESLWWDSFVDLLNELENVCSSSSLSSTIVIPSSLVKKLKNNHSWFLGTVSLFKPPNHNSKAALDSNQLNVGSHTLISQPELKDLALQLSLTAGLDEVQSYILVKRFVENGNVAADINVQSHLHLVLLQYYIERQCLLKCTRQIIMHACYSDMLKVFEEKEMRNHMPHEDIFFRPKANENIIISMHSRVNSFLVKENLKVSSSNGRRNDA</sequence>
<protein>
    <submittedName>
        <fullName evidence="1">Nucleoporin</fullName>
    </submittedName>
</protein>
<comment type="caution">
    <text evidence="1">The sequence shown here is derived from an EMBL/GenBank/DDBJ whole genome shotgun (WGS) entry which is preliminary data.</text>
</comment>